<accession>A0A9X6W394</accession>
<evidence type="ECO:0000313" key="2">
    <source>
        <dbReference type="Proteomes" id="UP000220210"/>
    </source>
</evidence>
<dbReference type="RefSeq" id="WP_098434053.1">
    <property type="nucleotide sequence ID" value="NZ_NTSO01000001.1"/>
</dbReference>
<proteinExistence type="predicted"/>
<dbReference type="Proteomes" id="UP000220210">
    <property type="component" value="Unassembled WGS sequence"/>
</dbReference>
<protein>
    <recommendedName>
        <fullName evidence="3">DUF559 domain-containing protein</fullName>
    </recommendedName>
</protein>
<dbReference type="Gene3D" id="3.40.960.10">
    <property type="entry name" value="VSR Endonuclease"/>
    <property type="match status" value="1"/>
</dbReference>
<evidence type="ECO:0000313" key="1">
    <source>
        <dbReference type="EMBL" id="PFF52190.1"/>
    </source>
</evidence>
<reference evidence="1 2" key="1">
    <citation type="submission" date="2017-09" db="EMBL/GenBank/DDBJ databases">
        <title>Large-scale bioinformatics analysis of Bacillus genomes uncovers conserved roles of natural products in bacterial physiology.</title>
        <authorList>
            <consortium name="Agbiome Team Llc"/>
            <person name="Bleich R.M."/>
            <person name="Kirk G.J."/>
            <person name="Santa Maria K.C."/>
            <person name="Allen S.E."/>
            <person name="Farag S."/>
            <person name="Shank E.A."/>
            <person name="Bowers A."/>
        </authorList>
    </citation>
    <scope>NUCLEOTIDE SEQUENCE [LARGE SCALE GENOMIC DNA]</scope>
    <source>
        <strain evidence="1 2">AFS020204</strain>
    </source>
</reference>
<comment type="caution">
    <text evidence="1">The sequence shown here is derived from an EMBL/GenBank/DDBJ whole genome shotgun (WGS) entry which is preliminary data.</text>
</comment>
<dbReference type="EMBL" id="NTSO01000001">
    <property type="protein sequence ID" value="PFF52190.1"/>
    <property type="molecule type" value="Genomic_DNA"/>
</dbReference>
<dbReference type="AlphaFoldDB" id="A0A9X6W394"/>
<sequence>MHYNDFETKSKRYISGVISKYMDSYIRENLIWTPEQMYVDFLEYKKDSHEKGWYGSRLRIDGEWVSPNKEEELWLVSEEAESLIMDRFTKKYHKNNTLARTKGPMVDRIRFGLNWNNEYDINYGLYPGTSDYRKTEIVEGQSIIPWTIQHVENELMENYNKSLVEVLEELSQSYIEKAFYKFWIDNFYNDKLNPAIIPEISGTRRKFWASNCNDKYYFKSSDIPKEEWQRFDVKNSTLRFDFAIVNWYTQKMLLIELDGHDYHKTVGQRSKDAVKRGLATQQGFQMSVFTGSQINSNLEACFDSIKDFLNKK</sequence>
<gene>
    <name evidence="1" type="ORF">CN357_00110</name>
</gene>
<evidence type="ECO:0008006" key="3">
    <source>
        <dbReference type="Google" id="ProtNLM"/>
    </source>
</evidence>
<name>A0A9X6W394_BACCE</name>
<organism evidence="1 2">
    <name type="scientific">Bacillus cereus</name>
    <dbReference type="NCBI Taxonomy" id="1396"/>
    <lineage>
        <taxon>Bacteria</taxon>
        <taxon>Bacillati</taxon>
        <taxon>Bacillota</taxon>
        <taxon>Bacilli</taxon>
        <taxon>Bacillales</taxon>
        <taxon>Bacillaceae</taxon>
        <taxon>Bacillus</taxon>
        <taxon>Bacillus cereus group</taxon>
    </lineage>
</organism>